<protein>
    <submittedName>
        <fullName evidence="1">Uncharacterized protein</fullName>
    </submittedName>
</protein>
<reference evidence="2" key="1">
    <citation type="submission" date="2016-02" db="EMBL/GenBank/DDBJ databases">
        <authorList>
            <person name="Rodrigo-Torres Lidia"/>
            <person name="Arahal R.David."/>
        </authorList>
    </citation>
    <scope>NUCLEOTIDE SEQUENCE [LARGE SCALE GENOMIC DNA]</scope>
    <source>
        <strain evidence="2">CECT 9029</strain>
    </source>
</reference>
<dbReference type="Pfam" id="PF20090">
    <property type="entry name" value="DUF6482"/>
    <property type="match status" value="1"/>
</dbReference>
<organism evidence="1 2">
    <name type="scientific">Grimontia celer</name>
    <dbReference type="NCBI Taxonomy" id="1796497"/>
    <lineage>
        <taxon>Bacteria</taxon>
        <taxon>Pseudomonadati</taxon>
        <taxon>Pseudomonadota</taxon>
        <taxon>Gammaproteobacteria</taxon>
        <taxon>Vibrionales</taxon>
        <taxon>Vibrionaceae</taxon>
        <taxon>Grimontia</taxon>
    </lineage>
</organism>
<dbReference type="AlphaFoldDB" id="A0A128EWP6"/>
<accession>A0A128EWP6</accession>
<dbReference type="InterPro" id="IPR045508">
    <property type="entry name" value="DUF6482"/>
</dbReference>
<proteinExistence type="predicted"/>
<evidence type="ECO:0000313" key="2">
    <source>
        <dbReference type="Proteomes" id="UP000071641"/>
    </source>
</evidence>
<name>A0A128EWP6_9GAMM</name>
<dbReference type="OrthoDB" id="5704434at2"/>
<dbReference type="Proteomes" id="UP000071641">
    <property type="component" value="Unassembled WGS sequence"/>
</dbReference>
<sequence length="85" mass="9136">MSNAEAIIVSCGDTSKYLIGTSAGKGTVTYQRSRDGDLMFFECLNTAKEALTQQGFTSATLVMDNPYDEMIGEEASETSSHVISL</sequence>
<gene>
    <name evidence="1" type="ORF">GCE9029_00926</name>
</gene>
<dbReference type="EMBL" id="FIZX01000001">
    <property type="protein sequence ID" value="CZF78575.1"/>
    <property type="molecule type" value="Genomic_DNA"/>
</dbReference>
<evidence type="ECO:0000313" key="1">
    <source>
        <dbReference type="EMBL" id="CZF78575.1"/>
    </source>
</evidence>
<keyword evidence="2" id="KW-1185">Reference proteome</keyword>
<dbReference type="RefSeq" id="WP_062661234.1">
    <property type="nucleotide sequence ID" value="NZ_FIZX01000001.1"/>
</dbReference>